<gene>
    <name evidence="1" type="ORF">LWF01_02890</name>
</gene>
<evidence type="ECO:0000313" key="1">
    <source>
        <dbReference type="EMBL" id="WGW12735.1"/>
    </source>
</evidence>
<dbReference type="EMBL" id="CP090958">
    <property type="protein sequence ID" value="WGW12735.1"/>
    <property type="molecule type" value="Genomic_DNA"/>
</dbReference>
<reference evidence="1 2" key="1">
    <citation type="submission" date="2023-05" db="EMBL/GenBank/DDBJ databases">
        <title>Lithophilousrod everest ZFBP1038 complete genpme.</title>
        <authorList>
            <person name="Tian M."/>
        </authorList>
    </citation>
    <scope>NUCLEOTIDE SEQUENCE [LARGE SCALE GENOMIC DNA]</scope>
    <source>
        <strain evidence="1 2">ZFBP1038</strain>
    </source>
</reference>
<protein>
    <submittedName>
        <fullName evidence="1">Uncharacterized protein</fullName>
    </submittedName>
</protein>
<accession>A0ABY8QUR0</accession>
<proteinExistence type="predicted"/>
<evidence type="ECO:0000313" key="2">
    <source>
        <dbReference type="Proteomes" id="UP001209083"/>
    </source>
</evidence>
<name>A0ABY8QUR0_9MICO</name>
<dbReference type="Proteomes" id="UP001209083">
    <property type="component" value="Chromosome"/>
</dbReference>
<organism evidence="1 2">
    <name type="scientific">Saxibacter everestensis</name>
    <dbReference type="NCBI Taxonomy" id="2909229"/>
    <lineage>
        <taxon>Bacteria</taxon>
        <taxon>Bacillati</taxon>
        <taxon>Actinomycetota</taxon>
        <taxon>Actinomycetes</taxon>
        <taxon>Micrococcales</taxon>
        <taxon>Brevibacteriaceae</taxon>
        <taxon>Saxibacter</taxon>
    </lineage>
</organism>
<sequence length="66" mass="7337">MTMNPEHVPTEEELALAAMVAKAKADTLRELADGFARVHTRGVSFTFPEIIGIIRETADRYEAQYG</sequence>
<keyword evidence="2" id="KW-1185">Reference proteome</keyword>
<dbReference type="RefSeq" id="WP_349639539.1">
    <property type="nucleotide sequence ID" value="NZ_CP090958.1"/>
</dbReference>